<dbReference type="EMBL" id="JADBGI010000016">
    <property type="protein sequence ID" value="MBE3000628.1"/>
    <property type="molecule type" value="Genomic_DNA"/>
</dbReference>
<dbReference type="Pfam" id="PF19545">
    <property type="entry name" value="DUF6069"/>
    <property type="match status" value="1"/>
</dbReference>
<keyword evidence="1" id="KW-1133">Transmembrane helix</keyword>
<evidence type="ECO:0000313" key="2">
    <source>
        <dbReference type="EMBL" id="MBE3000628.1"/>
    </source>
</evidence>
<gene>
    <name evidence="2" type="ORF">IDM40_18255</name>
</gene>
<keyword evidence="1" id="KW-0812">Transmembrane</keyword>
<evidence type="ECO:0000256" key="1">
    <source>
        <dbReference type="SAM" id="Phobius"/>
    </source>
</evidence>
<feature type="transmembrane region" description="Helical" evidence="1">
    <location>
        <begin position="120"/>
        <end position="144"/>
    </location>
</feature>
<dbReference type="InterPro" id="IPR045713">
    <property type="entry name" value="DUF6069"/>
</dbReference>
<dbReference type="RefSeq" id="WP_193123236.1">
    <property type="nucleotide sequence ID" value="NZ_JADBGI010000016.1"/>
</dbReference>
<feature type="transmembrane region" description="Helical" evidence="1">
    <location>
        <begin position="94"/>
        <end position="114"/>
    </location>
</feature>
<evidence type="ECO:0008006" key="4">
    <source>
        <dbReference type="Google" id="ProtNLM"/>
    </source>
</evidence>
<protein>
    <recommendedName>
        <fullName evidence="4">Transmembrane protein</fullName>
    </recommendedName>
</protein>
<comment type="caution">
    <text evidence="2">The sequence shown here is derived from an EMBL/GenBank/DDBJ whole genome shotgun (WGS) entry which is preliminary data.</text>
</comment>
<feature type="transmembrane region" description="Helical" evidence="1">
    <location>
        <begin position="62"/>
        <end position="87"/>
    </location>
</feature>
<dbReference type="Proteomes" id="UP000806528">
    <property type="component" value="Unassembled WGS sequence"/>
</dbReference>
<feature type="transmembrane region" description="Helical" evidence="1">
    <location>
        <begin position="21"/>
        <end position="42"/>
    </location>
</feature>
<keyword evidence="1" id="KW-0472">Membrane</keyword>
<proteinExistence type="predicted"/>
<accession>A0ABR9P9V6</accession>
<evidence type="ECO:0000313" key="3">
    <source>
        <dbReference type="Proteomes" id="UP000806528"/>
    </source>
</evidence>
<name>A0ABR9P9V6_9ACTN</name>
<sequence length="155" mass="16363">MTSTETVRTGSQAPERTRTALNWWRAALFGAVAATVLNLLVWGTAQVSGASLVLVEAGEPDYVVQAGSVASSSIVPMVLGIVLASVIARWWPGVIRLAQVLGALLAVGTLWSVFTYGADAVTITSLTLMHLISGAVVVLALEGLRRHVLARRRES</sequence>
<reference evidence="2 3" key="1">
    <citation type="submission" date="2020-09" db="EMBL/GenBank/DDBJ databases">
        <title>Diversity and distribution of actinomycetes associated with coral in the coast of Hainan.</title>
        <authorList>
            <person name="Li F."/>
        </authorList>
    </citation>
    <scope>NUCLEOTIDE SEQUENCE [LARGE SCALE GENOMIC DNA]</scope>
    <source>
        <strain evidence="2 3">HNM0947</strain>
    </source>
</reference>
<keyword evidence="3" id="KW-1185">Reference proteome</keyword>
<organism evidence="2 3">
    <name type="scientific">Nocardiopsis coralli</name>
    <dbReference type="NCBI Taxonomy" id="2772213"/>
    <lineage>
        <taxon>Bacteria</taxon>
        <taxon>Bacillati</taxon>
        <taxon>Actinomycetota</taxon>
        <taxon>Actinomycetes</taxon>
        <taxon>Streptosporangiales</taxon>
        <taxon>Nocardiopsidaceae</taxon>
        <taxon>Nocardiopsis</taxon>
    </lineage>
</organism>